<dbReference type="PANTHER" id="PTHR33577">
    <property type="entry name" value="STERIGMATOCYSTIN BIOSYNTHESIS PEROXIDASE STCC-RELATED"/>
    <property type="match status" value="1"/>
</dbReference>
<evidence type="ECO:0000259" key="9">
    <source>
        <dbReference type="PROSITE" id="PS51405"/>
    </source>
</evidence>
<comment type="similarity">
    <text evidence="7">Belongs to the chloroperoxidase family.</text>
</comment>
<gene>
    <name evidence="10" type="primary">g4919</name>
    <name evidence="10" type="ORF">EsDP_00004919</name>
</gene>
<dbReference type="EMBL" id="BAAFGZ010000207">
    <property type="protein sequence ID" value="GAB0136624.1"/>
    <property type="molecule type" value="Genomic_DNA"/>
</dbReference>
<dbReference type="Pfam" id="PF01328">
    <property type="entry name" value="Peroxidase_2"/>
    <property type="match status" value="1"/>
</dbReference>
<keyword evidence="3" id="KW-0349">Heme</keyword>
<keyword evidence="11" id="KW-1185">Reference proteome</keyword>
<accession>A0ABQ0CT46</accession>
<evidence type="ECO:0000256" key="5">
    <source>
        <dbReference type="ARBA" id="ARBA00023002"/>
    </source>
</evidence>
<protein>
    <recommendedName>
        <fullName evidence="9">Heme haloperoxidase family profile domain-containing protein</fullName>
    </recommendedName>
</protein>
<organism evidence="10 11">
    <name type="scientific">Epichloe bromicola</name>
    <dbReference type="NCBI Taxonomy" id="79588"/>
    <lineage>
        <taxon>Eukaryota</taxon>
        <taxon>Fungi</taxon>
        <taxon>Dikarya</taxon>
        <taxon>Ascomycota</taxon>
        <taxon>Pezizomycotina</taxon>
        <taxon>Sordariomycetes</taxon>
        <taxon>Hypocreomycetidae</taxon>
        <taxon>Hypocreales</taxon>
        <taxon>Clavicipitaceae</taxon>
        <taxon>Epichloe</taxon>
    </lineage>
</organism>
<evidence type="ECO:0000256" key="8">
    <source>
        <dbReference type="SAM" id="SignalP"/>
    </source>
</evidence>
<feature type="chain" id="PRO_5045549774" description="Heme haloperoxidase family profile domain-containing protein" evidence="8">
    <location>
        <begin position="19"/>
        <end position="372"/>
    </location>
</feature>
<dbReference type="PANTHER" id="PTHR33577:SF9">
    <property type="entry name" value="PEROXIDASE STCC"/>
    <property type="match status" value="1"/>
</dbReference>
<name>A0ABQ0CT46_9HYPO</name>
<reference evidence="11" key="1">
    <citation type="submission" date="2024-06" db="EMBL/GenBank/DDBJ databases">
        <title>Draft Genome Sequences of Epichloe bromicola Strains Isolated from Elymus ciliaris.</title>
        <authorList>
            <consortium name="Epichloe bromicola genome sequencing consortium"/>
            <person name="Miura A."/>
            <person name="Imano S."/>
            <person name="Ashida A."/>
            <person name="Sato I."/>
            <person name="Chiba S."/>
            <person name="Tanaka A."/>
            <person name="Camagna M."/>
            <person name="Takemoto D."/>
        </authorList>
    </citation>
    <scope>NUCLEOTIDE SEQUENCE [LARGE SCALE GENOMIC DNA]</scope>
    <source>
        <strain evidence="11">DP</strain>
    </source>
</reference>
<evidence type="ECO:0000313" key="10">
    <source>
        <dbReference type="EMBL" id="GAB0136624.1"/>
    </source>
</evidence>
<keyword evidence="5" id="KW-0560">Oxidoreductase</keyword>
<comment type="cofactor">
    <cofactor evidence="1">
        <name>heme b</name>
        <dbReference type="ChEBI" id="CHEBI:60344"/>
    </cofactor>
</comment>
<feature type="signal peptide" evidence="8">
    <location>
        <begin position="1"/>
        <end position="18"/>
    </location>
</feature>
<keyword evidence="4" id="KW-0479">Metal-binding</keyword>
<dbReference type="Gene3D" id="1.10.489.10">
    <property type="entry name" value="Chloroperoxidase-like"/>
    <property type="match status" value="1"/>
</dbReference>
<sequence length="372" mass="39599">MVTLRAVLASALVVTARADVAATAQTEADAAMDQRLFNYQAPGPNDSRSPCPGLNALANHGFIPHNGRNVNFVNIVAAALEGLGTSPETSATVAAVGLASSHNPLTLGFDLEDLRNHLFLIEHDCSISRNDEAIGNNNKFNPELWDVALKVLNQSDMVGPINLGNAKAARVADQRKLNPKTDYGPRAAAFGGIEMGMILSALSTPSLNPLAGRSMSADGLKDSFGTPDKLLKALTFGLGTVKTEYLRSIFEEERLPTHLGWRPTPETNNVFTTVAVGVIALASDPNLLKDVAGVALGSPMDVLGAVLPIPKQVSTILSSISGDLEKLGHKSKFLRAAHKYLEENDHKIDEQMFWNVAAAGFSPDEEESTKGK</sequence>
<evidence type="ECO:0000313" key="11">
    <source>
        <dbReference type="Proteomes" id="UP001562357"/>
    </source>
</evidence>
<dbReference type="PROSITE" id="PS51405">
    <property type="entry name" value="HEME_HALOPEROXIDASE"/>
    <property type="match status" value="1"/>
</dbReference>
<proteinExistence type="inferred from homology"/>
<keyword evidence="2" id="KW-0575">Peroxidase</keyword>
<keyword evidence="6" id="KW-0408">Iron</keyword>
<evidence type="ECO:0000256" key="3">
    <source>
        <dbReference type="ARBA" id="ARBA00022617"/>
    </source>
</evidence>
<dbReference type="Proteomes" id="UP001562357">
    <property type="component" value="Unassembled WGS sequence"/>
</dbReference>
<evidence type="ECO:0000256" key="6">
    <source>
        <dbReference type="ARBA" id="ARBA00023004"/>
    </source>
</evidence>
<evidence type="ECO:0000256" key="7">
    <source>
        <dbReference type="ARBA" id="ARBA00025795"/>
    </source>
</evidence>
<dbReference type="SUPFAM" id="SSF47571">
    <property type="entry name" value="Cloroperoxidase"/>
    <property type="match status" value="1"/>
</dbReference>
<evidence type="ECO:0000256" key="4">
    <source>
        <dbReference type="ARBA" id="ARBA00022723"/>
    </source>
</evidence>
<comment type="caution">
    <text evidence="10">The sequence shown here is derived from an EMBL/GenBank/DDBJ whole genome shotgun (WGS) entry which is preliminary data.</text>
</comment>
<dbReference type="InterPro" id="IPR036851">
    <property type="entry name" value="Chloroperoxidase-like_sf"/>
</dbReference>
<keyword evidence="8" id="KW-0732">Signal</keyword>
<dbReference type="InterPro" id="IPR000028">
    <property type="entry name" value="Chloroperoxidase"/>
</dbReference>
<feature type="domain" description="Heme haloperoxidase family profile" evidence="9">
    <location>
        <begin position="35"/>
        <end position="278"/>
    </location>
</feature>
<evidence type="ECO:0000256" key="1">
    <source>
        <dbReference type="ARBA" id="ARBA00001970"/>
    </source>
</evidence>
<evidence type="ECO:0000256" key="2">
    <source>
        <dbReference type="ARBA" id="ARBA00022559"/>
    </source>
</evidence>